<dbReference type="AlphaFoldDB" id="G7E7P0"/>
<dbReference type="InterPro" id="IPR036259">
    <property type="entry name" value="MFS_trans_sf"/>
</dbReference>
<reference evidence="8 9" key="1">
    <citation type="journal article" date="2011" name="J. Gen. Appl. Microbiol.">
        <title>Draft genome sequencing of the enigmatic basidiomycete Mixia osmundae.</title>
        <authorList>
            <person name="Nishida H."/>
            <person name="Nagatsuka Y."/>
            <person name="Sugiyama J."/>
        </authorList>
    </citation>
    <scope>NUCLEOTIDE SEQUENCE [LARGE SCALE GENOMIC DNA]</scope>
    <source>
        <strain evidence="9">CBS 9802 / IAM 14324 / JCM 22182 / KY 12970</strain>
    </source>
</reference>
<dbReference type="HOGENOM" id="CLU_001265_10_2_1"/>
<evidence type="ECO:0000256" key="4">
    <source>
        <dbReference type="ARBA" id="ARBA00022989"/>
    </source>
</evidence>
<dbReference type="Pfam" id="PF07690">
    <property type="entry name" value="MFS_1"/>
    <property type="match status" value="1"/>
</dbReference>
<evidence type="ECO:0000256" key="3">
    <source>
        <dbReference type="ARBA" id="ARBA00022692"/>
    </source>
</evidence>
<evidence type="ECO:0000313" key="8">
    <source>
        <dbReference type="EMBL" id="GAA98850.1"/>
    </source>
</evidence>
<dbReference type="InterPro" id="IPR011701">
    <property type="entry name" value="MFS"/>
</dbReference>
<dbReference type="GO" id="GO:0022857">
    <property type="term" value="F:transmembrane transporter activity"/>
    <property type="evidence" value="ECO:0007669"/>
    <property type="project" value="InterPro"/>
</dbReference>
<evidence type="ECO:0000256" key="2">
    <source>
        <dbReference type="ARBA" id="ARBA00022448"/>
    </source>
</evidence>
<feature type="transmembrane region" description="Helical" evidence="6">
    <location>
        <begin position="84"/>
        <end position="104"/>
    </location>
</feature>
<dbReference type="PROSITE" id="PS00216">
    <property type="entry name" value="SUGAR_TRANSPORT_1"/>
    <property type="match status" value="1"/>
</dbReference>
<dbReference type="Gene3D" id="1.20.1250.20">
    <property type="entry name" value="MFS general substrate transporter like domains"/>
    <property type="match status" value="1"/>
</dbReference>
<feature type="transmembrane region" description="Helical" evidence="6">
    <location>
        <begin position="356"/>
        <end position="376"/>
    </location>
</feature>
<protein>
    <recommendedName>
        <fullName evidence="7">Major facilitator superfamily (MFS) profile domain-containing protein</fullName>
    </recommendedName>
</protein>
<evidence type="ECO:0000256" key="5">
    <source>
        <dbReference type="ARBA" id="ARBA00023136"/>
    </source>
</evidence>
<keyword evidence="5 6" id="KW-0472">Membrane</keyword>
<feature type="transmembrane region" description="Helical" evidence="6">
    <location>
        <begin position="7"/>
        <end position="29"/>
    </location>
</feature>
<comment type="caution">
    <text evidence="8">The sequence shown here is derived from an EMBL/GenBank/DDBJ whole genome shotgun (WGS) entry which is preliminary data.</text>
</comment>
<accession>G7E7P0</accession>
<dbReference type="GO" id="GO:0016020">
    <property type="term" value="C:membrane"/>
    <property type="evidence" value="ECO:0007669"/>
    <property type="project" value="UniProtKB-SubCell"/>
</dbReference>
<evidence type="ECO:0000259" key="7">
    <source>
        <dbReference type="PROSITE" id="PS50850"/>
    </source>
</evidence>
<dbReference type="EMBL" id="BABT02000165">
    <property type="protein sequence ID" value="GAA98850.1"/>
    <property type="molecule type" value="Genomic_DNA"/>
</dbReference>
<dbReference type="InParanoid" id="G7E7P0"/>
<dbReference type="InterPro" id="IPR020846">
    <property type="entry name" value="MFS_dom"/>
</dbReference>
<dbReference type="Proteomes" id="UP000009131">
    <property type="component" value="Unassembled WGS sequence"/>
</dbReference>
<gene>
    <name evidence="8" type="primary">Mo05538</name>
    <name evidence="8" type="ORF">E5Q_05538</name>
</gene>
<dbReference type="InterPro" id="IPR005829">
    <property type="entry name" value="Sugar_transporter_CS"/>
</dbReference>
<evidence type="ECO:0000313" key="9">
    <source>
        <dbReference type="Proteomes" id="UP000009131"/>
    </source>
</evidence>
<organism evidence="8 9">
    <name type="scientific">Mixia osmundae (strain CBS 9802 / IAM 14324 / JCM 22182 / KY 12970)</name>
    <dbReference type="NCBI Taxonomy" id="764103"/>
    <lineage>
        <taxon>Eukaryota</taxon>
        <taxon>Fungi</taxon>
        <taxon>Dikarya</taxon>
        <taxon>Basidiomycota</taxon>
        <taxon>Pucciniomycotina</taxon>
        <taxon>Mixiomycetes</taxon>
        <taxon>Mixiales</taxon>
        <taxon>Mixiaceae</taxon>
        <taxon>Mixia</taxon>
    </lineage>
</organism>
<dbReference type="PROSITE" id="PS50850">
    <property type="entry name" value="MFS"/>
    <property type="match status" value="1"/>
</dbReference>
<proteinExistence type="predicted"/>
<dbReference type="eggNOG" id="KOG2615">
    <property type="taxonomic scope" value="Eukaryota"/>
</dbReference>
<feature type="domain" description="Major facilitator superfamily (MFS) profile" evidence="7">
    <location>
        <begin position="8"/>
        <end position="463"/>
    </location>
</feature>
<feature type="transmembrane region" description="Helical" evidence="6">
    <location>
        <begin position="267"/>
        <end position="287"/>
    </location>
</feature>
<keyword evidence="3 6" id="KW-0812">Transmembrane</keyword>
<dbReference type="OMA" id="EWYVNIS"/>
<dbReference type="RefSeq" id="XP_014567017.1">
    <property type="nucleotide sequence ID" value="XM_014711531.1"/>
</dbReference>
<reference evidence="8 9" key="2">
    <citation type="journal article" date="2012" name="Open Biol.">
        <title>Characteristics of nucleosomes and linker DNA regions on the genome of the basidiomycete Mixia osmundae revealed by mono- and dinucleosome mapping.</title>
        <authorList>
            <person name="Nishida H."/>
            <person name="Kondo S."/>
            <person name="Matsumoto T."/>
            <person name="Suzuki Y."/>
            <person name="Yoshikawa H."/>
            <person name="Taylor T.D."/>
            <person name="Sugiyama J."/>
        </authorList>
    </citation>
    <scope>NUCLEOTIDE SEQUENCE [LARGE SCALE GENOMIC DNA]</scope>
    <source>
        <strain evidence="9">CBS 9802 / IAM 14324 / JCM 22182 / KY 12970</strain>
    </source>
</reference>
<name>G7E7P0_MIXOS</name>
<sequence>MVRSTNAIVGIVFVSLILDLLAFTIPLPLFPRLIQHYVDQERHGSTLLSSTLAGLRHYRAYLHSLGLSQVSTATEQNVKWDVTLLGGLLGSVFSLGQCVIAPALGRLSDKYGRRAVLLTTMAGNILSSLVWLFSTTFSTYLLSRIIGGLSEGNVQLSIAIISDVTTSQQRARAMALIGLAFSLCFTFGPALGAYLAPRAMSTSLSLNYYAMPAAMATGLLIAETLLLAALLPETRTSTANLSSESTKQAPRRSVTERRARLTALRSTHLGFILFFSGAEYTLTFLAYDLFAYSNAKNGRLLGFIGLLSALLQGGYVRRAAVKKGSAYLAKTGISSSGLAMVLLCLLPALADTSPRASALCLYAAAAALAYTSATVVNSLNTLASLECDESMQKDAQPKDVIPKGEALGRMRSAGQLGRTLGPLLATSTYWLLGPAKCYGAFAVGLLVVRFRSQAVLSASPDHDEKAE</sequence>
<evidence type="ECO:0000256" key="1">
    <source>
        <dbReference type="ARBA" id="ARBA00004141"/>
    </source>
</evidence>
<dbReference type="OrthoDB" id="196650at2759"/>
<comment type="subcellular location">
    <subcellularLocation>
        <location evidence="1">Membrane</location>
        <topology evidence="1">Multi-pass membrane protein</topology>
    </subcellularLocation>
</comment>
<dbReference type="PANTHER" id="PTHR23504">
    <property type="entry name" value="MAJOR FACILITATOR SUPERFAMILY DOMAIN-CONTAINING PROTEIN 10"/>
    <property type="match status" value="1"/>
</dbReference>
<feature type="transmembrane region" description="Helical" evidence="6">
    <location>
        <begin position="328"/>
        <end position="350"/>
    </location>
</feature>
<dbReference type="PANTHER" id="PTHR23504:SF31">
    <property type="entry name" value="MAJOR FACILITATOR SUPERFAMILY DOMAIN-CONTAINING PROTEIN 10"/>
    <property type="match status" value="1"/>
</dbReference>
<keyword evidence="4 6" id="KW-1133">Transmembrane helix</keyword>
<feature type="transmembrane region" description="Helical" evidence="6">
    <location>
        <begin position="208"/>
        <end position="231"/>
    </location>
</feature>
<keyword evidence="9" id="KW-1185">Reference proteome</keyword>
<feature type="transmembrane region" description="Helical" evidence="6">
    <location>
        <begin position="173"/>
        <end position="196"/>
    </location>
</feature>
<keyword evidence="2" id="KW-0813">Transport</keyword>
<dbReference type="SUPFAM" id="SSF103473">
    <property type="entry name" value="MFS general substrate transporter"/>
    <property type="match status" value="1"/>
</dbReference>
<feature type="transmembrane region" description="Helical" evidence="6">
    <location>
        <begin position="299"/>
        <end position="316"/>
    </location>
</feature>
<evidence type="ECO:0000256" key="6">
    <source>
        <dbReference type="SAM" id="Phobius"/>
    </source>
</evidence>